<feature type="region of interest" description="Disordered" evidence="1">
    <location>
        <begin position="1"/>
        <end position="96"/>
    </location>
</feature>
<feature type="compositionally biased region" description="Basic and acidic residues" evidence="1">
    <location>
        <begin position="47"/>
        <end position="58"/>
    </location>
</feature>
<dbReference type="Proteomes" id="UP000824890">
    <property type="component" value="Unassembled WGS sequence"/>
</dbReference>
<feature type="non-terminal residue" evidence="2">
    <location>
        <position position="96"/>
    </location>
</feature>
<feature type="compositionally biased region" description="Polar residues" evidence="1">
    <location>
        <begin position="59"/>
        <end position="87"/>
    </location>
</feature>
<protein>
    <submittedName>
        <fullName evidence="2">Uncharacterized protein</fullName>
    </submittedName>
</protein>
<dbReference type="EMBL" id="JAGKQM010000017">
    <property type="protein sequence ID" value="KAH0868018.1"/>
    <property type="molecule type" value="Genomic_DNA"/>
</dbReference>
<evidence type="ECO:0000256" key="1">
    <source>
        <dbReference type="SAM" id="MobiDB-lite"/>
    </source>
</evidence>
<organism evidence="2 3">
    <name type="scientific">Brassica napus</name>
    <name type="common">Rape</name>
    <dbReference type="NCBI Taxonomy" id="3708"/>
    <lineage>
        <taxon>Eukaryota</taxon>
        <taxon>Viridiplantae</taxon>
        <taxon>Streptophyta</taxon>
        <taxon>Embryophyta</taxon>
        <taxon>Tracheophyta</taxon>
        <taxon>Spermatophyta</taxon>
        <taxon>Magnoliopsida</taxon>
        <taxon>eudicotyledons</taxon>
        <taxon>Gunneridae</taxon>
        <taxon>Pentapetalae</taxon>
        <taxon>rosids</taxon>
        <taxon>malvids</taxon>
        <taxon>Brassicales</taxon>
        <taxon>Brassicaceae</taxon>
        <taxon>Brassiceae</taxon>
        <taxon>Brassica</taxon>
    </lineage>
</organism>
<accession>A0ABQ7YL62</accession>
<comment type="caution">
    <text evidence="2">The sequence shown here is derived from an EMBL/GenBank/DDBJ whole genome shotgun (WGS) entry which is preliminary data.</text>
</comment>
<feature type="compositionally biased region" description="Basic and acidic residues" evidence="1">
    <location>
        <begin position="1"/>
        <end position="20"/>
    </location>
</feature>
<keyword evidence="3" id="KW-1185">Reference proteome</keyword>
<name>A0ABQ7YL62_BRANA</name>
<evidence type="ECO:0000313" key="3">
    <source>
        <dbReference type="Proteomes" id="UP000824890"/>
    </source>
</evidence>
<reference evidence="2 3" key="1">
    <citation type="submission" date="2021-05" db="EMBL/GenBank/DDBJ databases">
        <title>Genome Assembly of Synthetic Allotetraploid Brassica napus Reveals Homoeologous Exchanges between Subgenomes.</title>
        <authorList>
            <person name="Davis J.T."/>
        </authorList>
    </citation>
    <scope>NUCLEOTIDE SEQUENCE [LARGE SCALE GENOMIC DNA]</scope>
    <source>
        <strain evidence="3">cv. Da-Ae</strain>
        <tissue evidence="2">Seedling</tissue>
    </source>
</reference>
<evidence type="ECO:0000313" key="2">
    <source>
        <dbReference type="EMBL" id="KAH0868018.1"/>
    </source>
</evidence>
<proteinExistence type="predicted"/>
<sequence length="96" mass="11078">MMHNEPSDDAQRVPELHKQIDGMQSQITEMNRTREATGENPNLSSDSLKEKLDEHSKQLEQSAEKLSQLQSENTVLRDQNQARNTASNKKRRFNTQ</sequence>
<gene>
    <name evidence="2" type="ORF">HID58_075040</name>
</gene>